<dbReference type="OrthoDB" id="3291337at2"/>
<dbReference type="Proteomes" id="UP000023703">
    <property type="component" value="Chromosome"/>
</dbReference>
<dbReference type="STRING" id="1404245.CGLY_05255"/>
<proteinExistence type="predicted"/>
<dbReference type="PANTHER" id="PTHR30157">
    <property type="entry name" value="FERRIC REDUCTASE, NADPH-DEPENDENT"/>
    <property type="match status" value="1"/>
</dbReference>
<gene>
    <name evidence="2" type="primary">siuS15</name>
    <name evidence="2" type="ORF">CGLY_05255</name>
</gene>
<dbReference type="CDD" id="cd06193">
    <property type="entry name" value="siderophore_interacting"/>
    <property type="match status" value="1"/>
</dbReference>
<dbReference type="PROSITE" id="PS51384">
    <property type="entry name" value="FAD_FR"/>
    <property type="match status" value="1"/>
</dbReference>
<sequence length="293" mass="31689">MNHAADRTTQDVRNVTSVLNSKEHKKGLSELVLSVTSVSRRYPWLARVTGHVADITDTTAWEHPNLAVRLSIPDPGDDIGALTGQPDMCRRVYTIAEFDQRSSTVAIDIVVHGSDSPMMCWLRDLVPGDRVAFAGPRPHPAPSGRADGQRIHLLADGSAYPAASAIARAVPVDTVTLALPDAGAADRYAGDFPGATLRFVDSSSPTPLADVVGSLPANGSTVFWAAGEREDIRGVRHHCLRTLRLPKEQVQVFGYWRRGRTGTQADLARLRAAAAYQAEGRSFSEADDFDIDI</sequence>
<dbReference type="eggNOG" id="COG2375">
    <property type="taxonomic scope" value="Bacteria"/>
</dbReference>
<feature type="domain" description="FAD-binding FR-type" evidence="1">
    <location>
        <begin position="5"/>
        <end position="143"/>
    </location>
</feature>
<dbReference type="RefSeq" id="WP_038547066.1">
    <property type="nucleotide sequence ID" value="NZ_CP006842.1"/>
</dbReference>
<dbReference type="InterPro" id="IPR007037">
    <property type="entry name" value="SIP_rossman_dom"/>
</dbReference>
<dbReference type="KEGG" id="cgy:CGLY_05255"/>
<reference evidence="2 3" key="1">
    <citation type="journal article" date="2015" name="Int. J. Syst. Evol. Microbiol.">
        <title>Revisiting Corynebacterium glyciniphilum (ex Kubota et al., 1972) sp. nov., nom. rev., isolated from putrefied banana.</title>
        <authorList>
            <person name="Al-Dilaimi A."/>
            <person name="Bednarz H."/>
            <person name="Lomker A."/>
            <person name="Niehaus K."/>
            <person name="Kalinowski J."/>
            <person name="Ruckert C."/>
        </authorList>
    </citation>
    <scope>NUCLEOTIDE SEQUENCE [LARGE SCALE GENOMIC DNA]</scope>
    <source>
        <strain evidence="2">AJ 3170</strain>
    </source>
</reference>
<dbReference type="InterPro" id="IPR039261">
    <property type="entry name" value="FNR_nucleotide-bd"/>
</dbReference>
<dbReference type="InterPro" id="IPR017927">
    <property type="entry name" value="FAD-bd_FR_type"/>
</dbReference>
<dbReference type="Pfam" id="PF04954">
    <property type="entry name" value="SIP"/>
    <property type="match status" value="1"/>
</dbReference>
<dbReference type="Gene3D" id="3.40.50.80">
    <property type="entry name" value="Nucleotide-binding domain of ferredoxin-NADP reductase (FNR) module"/>
    <property type="match status" value="1"/>
</dbReference>
<organism evidence="2 3">
    <name type="scientific">Corynebacterium glyciniphilum AJ 3170</name>
    <dbReference type="NCBI Taxonomy" id="1404245"/>
    <lineage>
        <taxon>Bacteria</taxon>
        <taxon>Bacillati</taxon>
        <taxon>Actinomycetota</taxon>
        <taxon>Actinomycetes</taxon>
        <taxon>Mycobacteriales</taxon>
        <taxon>Corynebacteriaceae</taxon>
        <taxon>Corynebacterium</taxon>
    </lineage>
</organism>
<evidence type="ECO:0000313" key="2">
    <source>
        <dbReference type="EMBL" id="AHW63499.1"/>
    </source>
</evidence>
<name>X5DQC9_9CORY</name>
<dbReference type="PANTHER" id="PTHR30157:SF0">
    <property type="entry name" value="NADPH-DEPENDENT FERRIC-CHELATE REDUCTASE"/>
    <property type="match status" value="1"/>
</dbReference>
<dbReference type="EMBL" id="CP006842">
    <property type="protein sequence ID" value="AHW63499.1"/>
    <property type="molecule type" value="Genomic_DNA"/>
</dbReference>
<dbReference type="SUPFAM" id="SSF63380">
    <property type="entry name" value="Riboflavin synthase domain-like"/>
    <property type="match status" value="1"/>
</dbReference>
<accession>X5DQC9</accession>
<dbReference type="Pfam" id="PF08021">
    <property type="entry name" value="FAD_binding_9"/>
    <property type="match status" value="1"/>
</dbReference>
<dbReference type="Gene3D" id="2.40.30.10">
    <property type="entry name" value="Translation factors"/>
    <property type="match status" value="1"/>
</dbReference>
<dbReference type="AlphaFoldDB" id="X5DQC9"/>
<evidence type="ECO:0000259" key="1">
    <source>
        <dbReference type="PROSITE" id="PS51384"/>
    </source>
</evidence>
<evidence type="ECO:0000313" key="3">
    <source>
        <dbReference type="Proteomes" id="UP000023703"/>
    </source>
</evidence>
<dbReference type="InterPro" id="IPR013113">
    <property type="entry name" value="SIP_FAD-bd"/>
</dbReference>
<keyword evidence="3" id="KW-1185">Reference proteome</keyword>
<dbReference type="HOGENOM" id="CLU_040923_5_0_11"/>
<dbReference type="InterPro" id="IPR039374">
    <property type="entry name" value="SIP_fam"/>
</dbReference>
<protein>
    <submittedName>
        <fullName evidence="2">Iron-siderophore binding protein</fullName>
    </submittedName>
</protein>
<dbReference type="GO" id="GO:0016491">
    <property type="term" value="F:oxidoreductase activity"/>
    <property type="evidence" value="ECO:0007669"/>
    <property type="project" value="InterPro"/>
</dbReference>
<dbReference type="InterPro" id="IPR017938">
    <property type="entry name" value="Riboflavin_synthase-like_b-brl"/>
</dbReference>